<feature type="domain" description="Alanine racemase C-terminal" evidence="8">
    <location>
        <begin position="250"/>
        <end position="380"/>
    </location>
</feature>
<comment type="catalytic activity">
    <reaction evidence="1 5">
        <text>L-alanine = D-alanine</text>
        <dbReference type="Rhea" id="RHEA:20249"/>
        <dbReference type="ChEBI" id="CHEBI:57416"/>
        <dbReference type="ChEBI" id="CHEBI:57972"/>
        <dbReference type="EC" id="5.1.1.1"/>
    </reaction>
</comment>
<comment type="caution">
    <text evidence="9">The sequence shown here is derived from an EMBL/GenBank/DDBJ whole genome shotgun (WGS) entry which is preliminary data.</text>
</comment>
<dbReference type="FunFam" id="3.20.20.10:FF:000002">
    <property type="entry name" value="Alanine racemase"/>
    <property type="match status" value="1"/>
</dbReference>
<evidence type="ECO:0000256" key="5">
    <source>
        <dbReference type="HAMAP-Rule" id="MF_01201"/>
    </source>
</evidence>
<organism evidence="9 10">
    <name type="scientific">Pelagicoccus albus</name>
    <dbReference type="NCBI Taxonomy" id="415222"/>
    <lineage>
        <taxon>Bacteria</taxon>
        <taxon>Pseudomonadati</taxon>
        <taxon>Verrucomicrobiota</taxon>
        <taxon>Opitutia</taxon>
        <taxon>Puniceicoccales</taxon>
        <taxon>Pelagicoccaceae</taxon>
        <taxon>Pelagicoccus</taxon>
    </lineage>
</organism>
<dbReference type="HAMAP" id="MF_01201">
    <property type="entry name" value="Ala_racemase"/>
    <property type="match status" value="1"/>
</dbReference>
<comment type="function">
    <text evidence="5">Catalyzes the interconversion of L-alanine and D-alanine. May also act on other amino acids.</text>
</comment>
<dbReference type="InterPro" id="IPR020622">
    <property type="entry name" value="Ala_racemase_pyridoxalP-BS"/>
</dbReference>
<dbReference type="UniPathway" id="UPA00042">
    <property type="reaction ID" value="UER00497"/>
</dbReference>
<dbReference type="InterPro" id="IPR029066">
    <property type="entry name" value="PLP-binding_barrel"/>
</dbReference>
<dbReference type="PRINTS" id="PR00992">
    <property type="entry name" value="ALARACEMASE"/>
</dbReference>
<dbReference type="NCBIfam" id="TIGR00492">
    <property type="entry name" value="alr"/>
    <property type="match status" value="1"/>
</dbReference>
<dbReference type="InterPro" id="IPR011079">
    <property type="entry name" value="Ala_racemase_C"/>
</dbReference>
<dbReference type="Pfam" id="PF00842">
    <property type="entry name" value="Ala_racemase_C"/>
    <property type="match status" value="1"/>
</dbReference>
<evidence type="ECO:0000313" key="10">
    <source>
        <dbReference type="Proteomes" id="UP000526501"/>
    </source>
</evidence>
<reference evidence="9 10" key="1">
    <citation type="submission" date="2020-07" db="EMBL/GenBank/DDBJ databases">
        <authorList>
            <person name="Feng X."/>
        </authorList>
    </citation>
    <scope>NUCLEOTIDE SEQUENCE [LARGE SCALE GENOMIC DNA]</scope>
    <source>
        <strain evidence="9 10">JCM23202</strain>
    </source>
</reference>
<evidence type="ECO:0000256" key="7">
    <source>
        <dbReference type="PIRSR" id="PIRSR600821-52"/>
    </source>
</evidence>
<dbReference type="SMART" id="SM01005">
    <property type="entry name" value="Ala_racemase_C"/>
    <property type="match status" value="1"/>
</dbReference>
<dbReference type="SUPFAM" id="SSF50621">
    <property type="entry name" value="Alanine racemase C-terminal domain-like"/>
    <property type="match status" value="1"/>
</dbReference>
<name>A0A7X1B4V7_9BACT</name>
<dbReference type="EMBL" id="JACHVC010000006">
    <property type="protein sequence ID" value="MBC2605652.1"/>
    <property type="molecule type" value="Genomic_DNA"/>
</dbReference>
<dbReference type="PANTHER" id="PTHR30511:SF0">
    <property type="entry name" value="ALANINE RACEMASE, CATABOLIC-RELATED"/>
    <property type="match status" value="1"/>
</dbReference>
<feature type="active site" description="Proton acceptor; specific for D-alanine" evidence="5">
    <location>
        <position position="42"/>
    </location>
</feature>
<evidence type="ECO:0000313" key="9">
    <source>
        <dbReference type="EMBL" id="MBC2605652.1"/>
    </source>
</evidence>
<dbReference type="InterPro" id="IPR000821">
    <property type="entry name" value="Ala_racemase"/>
</dbReference>
<dbReference type="InterPro" id="IPR001608">
    <property type="entry name" value="Ala_racemase_N"/>
</dbReference>
<feature type="binding site" evidence="5 7">
    <location>
        <position position="319"/>
    </location>
    <ligand>
        <name>substrate</name>
    </ligand>
</feature>
<keyword evidence="10" id="KW-1185">Reference proteome</keyword>
<dbReference type="Gene3D" id="3.20.20.10">
    <property type="entry name" value="Alanine racemase"/>
    <property type="match status" value="1"/>
</dbReference>
<comment type="similarity">
    <text evidence="5">Belongs to the alanine racemase family.</text>
</comment>
<feature type="active site" description="Proton acceptor; specific for L-alanine" evidence="5">
    <location>
        <position position="271"/>
    </location>
</feature>
<evidence type="ECO:0000256" key="3">
    <source>
        <dbReference type="ARBA" id="ARBA00022898"/>
    </source>
</evidence>
<dbReference type="AlphaFoldDB" id="A0A7X1B4V7"/>
<evidence type="ECO:0000256" key="2">
    <source>
        <dbReference type="ARBA" id="ARBA00001933"/>
    </source>
</evidence>
<dbReference type="SUPFAM" id="SSF51419">
    <property type="entry name" value="PLP-binding barrel"/>
    <property type="match status" value="1"/>
</dbReference>
<dbReference type="InterPro" id="IPR009006">
    <property type="entry name" value="Ala_racemase/Decarboxylase_C"/>
</dbReference>
<dbReference type="GO" id="GO:0030170">
    <property type="term" value="F:pyridoxal phosphate binding"/>
    <property type="evidence" value="ECO:0007669"/>
    <property type="project" value="UniProtKB-UniRule"/>
</dbReference>
<evidence type="ECO:0000256" key="1">
    <source>
        <dbReference type="ARBA" id="ARBA00000316"/>
    </source>
</evidence>
<dbReference type="Proteomes" id="UP000526501">
    <property type="component" value="Unassembled WGS sequence"/>
</dbReference>
<dbReference type="GO" id="GO:0005829">
    <property type="term" value="C:cytosol"/>
    <property type="evidence" value="ECO:0007669"/>
    <property type="project" value="TreeGrafter"/>
</dbReference>
<proteinExistence type="inferred from homology"/>
<dbReference type="Gene3D" id="2.40.37.10">
    <property type="entry name" value="Lyase, Ornithine Decarboxylase, Chain A, domain 1"/>
    <property type="match status" value="1"/>
</dbReference>
<evidence type="ECO:0000259" key="8">
    <source>
        <dbReference type="SMART" id="SM01005"/>
    </source>
</evidence>
<dbReference type="EC" id="5.1.1.1" evidence="5"/>
<evidence type="ECO:0000256" key="6">
    <source>
        <dbReference type="PIRSR" id="PIRSR600821-50"/>
    </source>
</evidence>
<accession>A0A7X1B4V7</accession>
<feature type="modified residue" description="N6-(pyridoxal phosphate)lysine" evidence="5 6">
    <location>
        <position position="42"/>
    </location>
</feature>
<evidence type="ECO:0000256" key="4">
    <source>
        <dbReference type="ARBA" id="ARBA00023235"/>
    </source>
</evidence>
<dbReference type="PANTHER" id="PTHR30511">
    <property type="entry name" value="ALANINE RACEMASE"/>
    <property type="match status" value="1"/>
</dbReference>
<comment type="pathway">
    <text evidence="5">Amino-acid biosynthesis; D-alanine biosynthesis; D-alanine from L-alanine: step 1/1.</text>
</comment>
<gene>
    <name evidence="9" type="primary">alr</name>
    <name evidence="9" type="ORF">H5P27_06310</name>
</gene>
<keyword evidence="4 5" id="KW-0413">Isomerase</keyword>
<comment type="cofactor">
    <cofactor evidence="2 5 6">
        <name>pyridoxal 5'-phosphate</name>
        <dbReference type="ChEBI" id="CHEBI:597326"/>
    </cofactor>
</comment>
<feature type="binding site" evidence="5 7">
    <location>
        <position position="141"/>
    </location>
    <ligand>
        <name>substrate</name>
    </ligand>
</feature>
<dbReference type="Pfam" id="PF01168">
    <property type="entry name" value="Ala_racemase_N"/>
    <property type="match status" value="1"/>
</dbReference>
<protein>
    <recommendedName>
        <fullName evidence="5">Alanine racemase</fullName>
        <ecNumber evidence="5">5.1.1.1</ecNumber>
    </recommendedName>
</protein>
<dbReference type="RefSeq" id="WP_185659520.1">
    <property type="nucleotide sequence ID" value="NZ_CAWPOO010000006.1"/>
</dbReference>
<dbReference type="GO" id="GO:0030632">
    <property type="term" value="P:D-alanine biosynthetic process"/>
    <property type="evidence" value="ECO:0007669"/>
    <property type="project" value="UniProtKB-UniRule"/>
</dbReference>
<keyword evidence="3 5" id="KW-0663">Pyridoxal phosphate</keyword>
<dbReference type="GO" id="GO:0008784">
    <property type="term" value="F:alanine racemase activity"/>
    <property type="evidence" value="ECO:0007669"/>
    <property type="project" value="UniProtKB-UniRule"/>
</dbReference>
<dbReference type="PROSITE" id="PS00395">
    <property type="entry name" value="ALANINE_RACEMASE"/>
    <property type="match status" value="1"/>
</dbReference>
<sequence>MNGHEQIPRRCWAEIDLAALERNLKAIQAALPEHIRYIAIVKADAYGHGVHQTVARLMQAGIEMYGVANVAEAVTIREIGGNGWSILVLGATLPEEAGFLFEYDLTPTLSSIAEVEMLDKMAVERRTELKVHLKIDTGMGRLGIWHENAGELFEAMKAAKNLKLDGIYTHFAHAETDVEFTEVQRRRFMTAIAAVDWIDPSQLLIHADNSAGLRSFSKSSAYNAVRIGLLQFGITPYAKSLFAKVPTTPIFSFKTRVALVKSLPAGMEISYGRTCRLKRPSRVAILCAGYGDGIPRALSNKGFALVNGKRCPYLGRVTMDQTIIDVTDLPENEVSVGDEVCLIGSQGGGEIKIEQFARWAQTISWEILCSITKRVPRIYKTAIATG</sequence>
<dbReference type="CDD" id="cd00430">
    <property type="entry name" value="PLPDE_III_AR"/>
    <property type="match status" value="1"/>
</dbReference>